<sequence length="324" mass="34138">MKKKIYACTAALFLSAAALAACSGQSGAAAQTQSIAAGQETVTAGSQDTALNVTPETSAETQTPAAGDSVEIAAQPATAASAFITEADAKKTAFDHAGVTEADVTGLRVKLDYDDGRQVYDVEFYSGNQEYDYEISAVDGTILSYDNEMEFRGDPNQQTSSQAGAAAISEEEAKQAAFAHAGVTEADVTGLRVRLDYDDGRQVYDVEFYAGSLEYDYEISAADGTVLSFDQEMDDWARAQNSASAAQGAGTNAASGAAGSLSEADAKALALSQVPGAAEENIVKFGQDYDDGRSVYEIEIRYEYAEYEIEIDAATGDIVKMEKD</sequence>
<dbReference type="PROSITE" id="PS51257">
    <property type="entry name" value="PROKAR_LIPOPROTEIN"/>
    <property type="match status" value="1"/>
</dbReference>
<evidence type="ECO:0000256" key="1">
    <source>
        <dbReference type="SAM" id="SignalP"/>
    </source>
</evidence>
<dbReference type="EMBL" id="DXDD01000025">
    <property type="protein sequence ID" value="HIY59462.1"/>
    <property type="molecule type" value="Genomic_DNA"/>
</dbReference>
<keyword evidence="1" id="KW-0732">Signal</keyword>
<comment type="caution">
    <text evidence="3">The sequence shown here is derived from an EMBL/GenBank/DDBJ whole genome shotgun (WGS) entry which is preliminary data.</text>
</comment>
<proteinExistence type="predicted"/>
<reference evidence="3" key="1">
    <citation type="journal article" date="2021" name="PeerJ">
        <title>Extensive microbial diversity within the chicken gut microbiome revealed by metagenomics and culture.</title>
        <authorList>
            <person name="Gilroy R."/>
            <person name="Ravi A."/>
            <person name="Getino M."/>
            <person name="Pursley I."/>
            <person name="Horton D.L."/>
            <person name="Alikhan N.F."/>
            <person name="Baker D."/>
            <person name="Gharbi K."/>
            <person name="Hall N."/>
            <person name="Watson M."/>
            <person name="Adriaenssens E.M."/>
            <person name="Foster-Nyarko E."/>
            <person name="Jarju S."/>
            <person name="Secka A."/>
            <person name="Antonio M."/>
            <person name="Oren A."/>
            <person name="Chaudhuri R.R."/>
            <person name="La Ragione R."/>
            <person name="Hildebrand F."/>
            <person name="Pallen M.J."/>
        </authorList>
    </citation>
    <scope>NUCLEOTIDE SEQUENCE</scope>
    <source>
        <strain evidence="3">ChiSxjej3B15-24422</strain>
    </source>
</reference>
<feature type="domain" description="PepSY" evidence="2">
    <location>
        <begin position="261"/>
        <end position="322"/>
    </location>
</feature>
<accession>A0A9D1YQR4</accession>
<dbReference type="Gene3D" id="3.10.450.40">
    <property type="match status" value="3"/>
</dbReference>
<feature type="domain" description="PepSY" evidence="2">
    <location>
        <begin position="84"/>
        <end position="145"/>
    </location>
</feature>
<dbReference type="Proteomes" id="UP000824007">
    <property type="component" value="Unassembled WGS sequence"/>
</dbReference>
<dbReference type="InterPro" id="IPR025711">
    <property type="entry name" value="PepSY"/>
</dbReference>
<feature type="chain" id="PRO_5039194818" evidence="1">
    <location>
        <begin position="21"/>
        <end position="324"/>
    </location>
</feature>
<evidence type="ECO:0000313" key="4">
    <source>
        <dbReference type="Proteomes" id="UP000824007"/>
    </source>
</evidence>
<organism evidence="3 4">
    <name type="scientific">Candidatus Eisenbergiella pullistercoris</name>
    <dbReference type="NCBI Taxonomy" id="2838555"/>
    <lineage>
        <taxon>Bacteria</taxon>
        <taxon>Bacillati</taxon>
        <taxon>Bacillota</taxon>
        <taxon>Clostridia</taxon>
        <taxon>Lachnospirales</taxon>
        <taxon>Lachnospiraceae</taxon>
        <taxon>Eisenbergiella</taxon>
    </lineage>
</organism>
<dbReference type="Pfam" id="PF03413">
    <property type="entry name" value="PepSY"/>
    <property type="match status" value="3"/>
</dbReference>
<dbReference type="AlphaFoldDB" id="A0A9D1YQR4"/>
<name>A0A9D1YQR4_9FIRM</name>
<protein>
    <submittedName>
        <fullName evidence="3">PepSY domain-containing protein</fullName>
    </submittedName>
</protein>
<evidence type="ECO:0000259" key="2">
    <source>
        <dbReference type="Pfam" id="PF03413"/>
    </source>
</evidence>
<feature type="signal peptide" evidence="1">
    <location>
        <begin position="1"/>
        <end position="20"/>
    </location>
</feature>
<feature type="domain" description="PepSY" evidence="2">
    <location>
        <begin position="167"/>
        <end position="228"/>
    </location>
</feature>
<gene>
    <name evidence="3" type="ORF">H9831_02090</name>
</gene>
<reference evidence="3" key="2">
    <citation type="submission" date="2021-04" db="EMBL/GenBank/DDBJ databases">
        <authorList>
            <person name="Gilroy R."/>
        </authorList>
    </citation>
    <scope>NUCLEOTIDE SEQUENCE</scope>
    <source>
        <strain evidence="3">ChiSxjej3B15-24422</strain>
    </source>
</reference>
<evidence type="ECO:0000313" key="3">
    <source>
        <dbReference type="EMBL" id="HIY59462.1"/>
    </source>
</evidence>